<comment type="caution">
    <text evidence="1">The sequence shown here is derived from an EMBL/GenBank/DDBJ whole genome shotgun (WGS) entry which is preliminary data.</text>
</comment>
<dbReference type="InterPro" id="IPR027417">
    <property type="entry name" value="P-loop_NTPase"/>
</dbReference>
<gene>
    <name evidence="1" type="ORF">GMJLKIPL_6232</name>
</gene>
<name>A0ABQ4SM22_9HYPH</name>
<organism evidence="1 2">
    <name type="scientific">Methylobacterium isbiliense</name>
    <dbReference type="NCBI Taxonomy" id="315478"/>
    <lineage>
        <taxon>Bacteria</taxon>
        <taxon>Pseudomonadati</taxon>
        <taxon>Pseudomonadota</taxon>
        <taxon>Alphaproteobacteria</taxon>
        <taxon>Hyphomicrobiales</taxon>
        <taxon>Methylobacteriaceae</taxon>
        <taxon>Methylobacterium</taxon>
    </lineage>
</organism>
<evidence type="ECO:0000313" key="1">
    <source>
        <dbReference type="EMBL" id="GJE04271.1"/>
    </source>
</evidence>
<protein>
    <recommendedName>
        <fullName evidence="3">Protein ImuA</fullName>
    </recommendedName>
</protein>
<accession>A0ABQ4SM22</accession>
<dbReference type="InterPro" id="IPR017026">
    <property type="entry name" value="ImuA"/>
</dbReference>
<dbReference type="Gene3D" id="3.40.50.300">
    <property type="entry name" value="P-loop containing nucleotide triphosphate hydrolases"/>
    <property type="match status" value="1"/>
</dbReference>
<evidence type="ECO:0000313" key="2">
    <source>
        <dbReference type="Proteomes" id="UP001055153"/>
    </source>
</evidence>
<keyword evidence="2" id="KW-1185">Reference proteome</keyword>
<proteinExistence type="predicted"/>
<dbReference type="RefSeq" id="WP_238241633.1">
    <property type="nucleotide sequence ID" value="NZ_BPQQ01000109.1"/>
</dbReference>
<dbReference type="PIRSF" id="PIRSF034285">
    <property type="entry name" value="UCP034285"/>
    <property type="match status" value="1"/>
</dbReference>
<dbReference type="EMBL" id="BPQQ01000109">
    <property type="protein sequence ID" value="GJE04271.1"/>
    <property type="molecule type" value="Genomic_DNA"/>
</dbReference>
<evidence type="ECO:0008006" key="3">
    <source>
        <dbReference type="Google" id="ProtNLM"/>
    </source>
</evidence>
<reference evidence="1" key="2">
    <citation type="submission" date="2021-08" db="EMBL/GenBank/DDBJ databases">
        <authorList>
            <person name="Tani A."/>
            <person name="Ola A."/>
            <person name="Ogura Y."/>
            <person name="Katsura K."/>
            <person name="Hayashi T."/>
        </authorList>
    </citation>
    <scope>NUCLEOTIDE SEQUENCE</scope>
    <source>
        <strain evidence="1">DSM 17168</strain>
    </source>
</reference>
<dbReference type="Proteomes" id="UP001055153">
    <property type="component" value="Unassembled WGS sequence"/>
</dbReference>
<sequence>MQPPVALSALRRAVMALEPGIASAAGRPFETGRPDLDAWLGGGLARGVLHEVHAGHARHPAAATGFGLGVALRAAGGRPLVWVRQDPVEARVGGLYGDGLAAFGLDPSRLVVVRARDPTGALRAVDEAARCSGLGAALVEMGGAPGILDLKASRRLTLSARASGVTLVMIRLDASACPSAATTRWSVAAVTSSPVEAKAPGRPAFAATLLRHRAGRPSRTWHLEWDRDSLRFSSPVAEPAAAAPLPRAVVSVPVGGAGPAEAGRRRAG</sequence>
<dbReference type="SUPFAM" id="SSF52540">
    <property type="entry name" value="P-loop containing nucleoside triphosphate hydrolases"/>
    <property type="match status" value="1"/>
</dbReference>
<reference evidence="1" key="1">
    <citation type="journal article" date="2021" name="Front. Microbiol.">
        <title>Comprehensive Comparative Genomics and Phenotyping of Methylobacterium Species.</title>
        <authorList>
            <person name="Alessa O."/>
            <person name="Ogura Y."/>
            <person name="Fujitani Y."/>
            <person name="Takami H."/>
            <person name="Hayashi T."/>
            <person name="Sahin N."/>
            <person name="Tani A."/>
        </authorList>
    </citation>
    <scope>NUCLEOTIDE SEQUENCE</scope>
    <source>
        <strain evidence="1">DSM 17168</strain>
    </source>
</reference>